<evidence type="ECO:0000313" key="1">
    <source>
        <dbReference type="EMBL" id="UUZ45676.1"/>
    </source>
</evidence>
<organism evidence="1 2">
    <name type="scientific">Janibacter limosus</name>
    <dbReference type="NCBI Taxonomy" id="53458"/>
    <lineage>
        <taxon>Bacteria</taxon>
        <taxon>Bacillati</taxon>
        <taxon>Actinomycetota</taxon>
        <taxon>Actinomycetes</taxon>
        <taxon>Micrococcales</taxon>
        <taxon>Intrasporangiaceae</taxon>
        <taxon>Janibacter</taxon>
    </lineage>
</organism>
<name>A0AC61U6L2_9MICO</name>
<dbReference type="EMBL" id="CP087977">
    <property type="protein sequence ID" value="UUZ45676.1"/>
    <property type="molecule type" value="Genomic_DNA"/>
</dbReference>
<evidence type="ECO:0000313" key="2">
    <source>
        <dbReference type="Proteomes" id="UP001059663"/>
    </source>
</evidence>
<proteinExistence type="predicted"/>
<accession>A0AC61U6L2</accession>
<gene>
    <name evidence="1" type="ORF">LP422_06495</name>
</gene>
<dbReference type="Proteomes" id="UP001059663">
    <property type="component" value="Chromosome"/>
</dbReference>
<reference evidence="1" key="1">
    <citation type="submission" date="2021-11" db="EMBL/GenBank/DDBJ databases">
        <title>Study of the species diversity of bacterial strains isolated from a unique natural object - Shulgan-Tash cave (Bashkiria).</title>
        <authorList>
            <person name="Sazanova A.L."/>
            <person name="Chirak E.R."/>
            <person name="Safronova V.I."/>
        </authorList>
    </citation>
    <scope>NUCLEOTIDE SEQUENCE</scope>
    <source>
        <strain evidence="1">P1</strain>
    </source>
</reference>
<protein>
    <submittedName>
        <fullName evidence="1">N-acetyltransferase</fullName>
    </submittedName>
</protein>
<sequence length="231" mass="23912">MITARDVILRSWRGPALPADGSWERMAPLREGLHAVLAVHAHAAVSAPDAVTDAELTQWGADGLGGAHDPRLMTRLAGRDGVVDVLDVVLVATGAGSSPLVARPDPADHPRVRFARETRECVRVLGWAGRDDVVVTVGDSLGGLAVVSYEIDAPARGHGLGTRTVDAARGLVPEGEPVVVLVSPGNTPSLRAALRAGYRAGRLHPAVPTGSGPGDPMMRTGEAAADPAVPW</sequence>